<proteinExistence type="predicted"/>
<gene>
    <name evidence="1" type="ORF">LCPAC304_04260</name>
</gene>
<name>A0A481ZAF8_9VIRU</name>
<protein>
    <submittedName>
        <fullName evidence="1">Uncharacterized protein</fullName>
    </submittedName>
</protein>
<reference evidence="1" key="1">
    <citation type="journal article" date="2019" name="MBio">
        <title>Virus Genomes from Deep Sea Sediments Expand the Ocean Megavirome and Support Independent Origins of Viral Gigantism.</title>
        <authorList>
            <person name="Backstrom D."/>
            <person name="Yutin N."/>
            <person name="Jorgensen S.L."/>
            <person name="Dharamshi J."/>
            <person name="Homa F."/>
            <person name="Zaremba-Niedwiedzka K."/>
            <person name="Spang A."/>
            <person name="Wolf Y.I."/>
            <person name="Koonin E.V."/>
            <person name="Ettema T.J."/>
        </authorList>
    </citation>
    <scope>NUCLEOTIDE SEQUENCE</scope>
</reference>
<evidence type="ECO:0000313" key="1">
    <source>
        <dbReference type="EMBL" id="QBK92079.1"/>
    </source>
</evidence>
<sequence length="176" mass="20490">MDDTFDHVSILRIGFEKLQQYLPLITVECTDGEIETKTLSLFNDNESLLMLFDESIIDRDDPKVLDVSDLGIRTKHMTRILKFLIYPESFSFRNDEGIFDPYLDPESMVLAIVFLDKFLFTDHLAKLLKQMEYRYVGCTCSGDRKLIVPLTIQMKAHGIRGELYKKLLKKSRGRRS</sequence>
<organism evidence="1">
    <name type="scientific">Pithovirus LCPAC304</name>
    <dbReference type="NCBI Taxonomy" id="2506594"/>
    <lineage>
        <taxon>Viruses</taxon>
        <taxon>Pithoviruses</taxon>
    </lineage>
</organism>
<dbReference type="EMBL" id="MK500567">
    <property type="protein sequence ID" value="QBK92079.1"/>
    <property type="molecule type" value="Genomic_DNA"/>
</dbReference>
<accession>A0A481ZAF8</accession>